<dbReference type="PANTHER" id="PTHR46345:SF8">
    <property type="entry name" value="FORMIN 3, ISOFORM B"/>
    <property type="match status" value="1"/>
</dbReference>
<feature type="compositionally biased region" description="Low complexity" evidence="2">
    <location>
        <begin position="366"/>
        <end position="376"/>
    </location>
</feature>
<feature type="compositionally biased region" description="Pro residues" evidence="2">
    <location>
        <begin position="403"/>
        <end position="425"/>
    </location>
</feature>
<protein>
    <recommendedName>
        <fullName evidence="5">FH2 domain-containing protein</fullName>
    </recommendedName>
</protein>
<reference evidence="3" key="1">
    <citation type="submission" date="2021-01" db="EMBL/GenBank/DDBJ databases">
        <authorList>
            <consortium name="Genoscope - CEA"/>
            <person name="William W."/>
        </authorList>
    </citation>
    <scope>NUCLEOTIDE SEQUENCE</scope>
</reference>
<evidence type="ECO:0000256" key="2">
    <source>
        <dbReference type="SAM" id="MobiDB-lite"/>
    </source>
</evidence>
<evidence type="ECO:0008006" key="5">
    <source>
        <dbReference type="Google" id="ProtNLM"/>
    </source>
</evidence>
<dbReference type="AlphaFoldDB" id="A0A8S1V5A4"/>
<dbReference type="Proteomes" id="UP000683925">
    <property type="component" value="Unassembled WGS sequence"/>
</dbReference>
<keyword evidence="4" id="KW-1185">Reference proteome</keyword>
<name>A0A8S1V5A4_PAROT</name>
<gene>
    <name evidence="3" type="ORF">POCTA_138.1.T0540213</name>
</gene>
<comment type="caution">
    <text evidence="3">The sequence shown here is derived from an EMBL/GenBank/DDBJ whole genome shotgun (WGS) entry which is preliminary data.</text>
</comment>
<proteinExistence type="predicted"/>
<evidence type="ECO:0000313" key="3">
    <source>
        <dbReference type="EMBL" id="CAD8169936.1"/>
    </source>
</evidence>
<feature type="compositionally biased region" description="Pro residues" evidence="2">
    <location>
        <begin position="377"/>
        <end position="396"/>
    </location>
</feature>
<evidence type="ECO:0000313" key="4">
    <source>
        <dbReference type="Proteomes" id="UP000683925"/>
    </source>
</evidence>
<keyword evidence="1" id="KW-0175">Coiled coil</keyword>
<dbReference type="OMA" id="KLENTIW"/>
<feature type="coiled-coil region" evidence="1">
    <location>
        <begin position="636"/>
        <end position="663"/>
    </location>
</feature>
<feature type="region of interest" description="Disordered" evidence="2">
    <location>
        <begin position="343"/>
        <end position="427"/>
    </location>
</feature>
<accession>A0A8S1V5A4</accession>
<evidence type="ECO:0000256" key="1">
    <source>
        <dbReference type="SAM" id="Coils"/>
    </source>
</evidence>
<organism evidence="3 4">
    <name type="scientific">Paramecium octaurelia</name>
    <dbReference type="NCBI Taxonomy" id="43137"/>
    <lineage>
        <taxon>Eukaryota</taxon>
        <taxon>Sar</taxon>
        <taxon>Alveolata</taxon>
        <taxon>Ciliophora</taxon>
        <taxon>Intramacronucleata</taxon>
        <taxon>Oligohymenophorea</taxon>
        <taxon>Peniculida</taxon>
        <taxon>Parameciidae</taxon>
        <taxon>Paramecium</taxon>
    </lineage>
</organism>
<dbReference type="EMBL" id="CAJJDP010000054">
    <property type="protein sequence ID" value="CAD8169936.1"/>
    <property type="molecule type" value="Genomic_DNA"/>
</dbReference>
<dbReference type="OrthoDB" id="312479at2759"/>
<dbReference type="PANTHER" id="PTHR46345">
    <property type="entry name" value="INVERTED FORMIN-2"/>
    <property type="match status" value="1"/>
</dbReference>
<feature type="compositionally biased region" description="Basic and acidic residues" evidence="2">
    <location>
        <begin position="347"/>
        <end position="356"/>
    </location>
</feature>
<sequence>MFGQIIQGEIIQTKQKVQLKILKNEKNTDIDPKLIKELVKEVDLDADLYQKPDILYQVAQEYFKVTGNKLQIDLESAKNFIQSIHVLDLSFALKWVYLQASKDELEQIDIVLDANDDPLKKIVLLNIALEQSKDISISTLLQLVSDNQEILYGLSLYINKRLETQDIQTLIPLLYAMIKESEIKAINQLITLELLIKVFAQYPEQKNQLFNQLISDDKIITKLEWEKEFQNYTQQDQQNPNLSLRKTKAVYQYKDDQYDTIINQFKSQWEDQFNSMTSPTKLVLAKDNIFDSTSISPNLFQSVNQIKGDEEEDIQNITVNRRRKTVMAKKLLAQTVHLEGSNAPEELELKKSKTIEQTDPSPLISQNQLPTQLNQTTPPPPTLNSGNPPPPPPPPLSSSQTGIPPPPPPPPSLTGNPPPPPPPPGAQITAKKVNQEYLKLSYSLLKIKLEGTIWMRQLKGYQIKAKEDTLQVFIRRNARQQQINGTRPKLVQKEAVVYLPSVFTVQNQVVVLSLIRNRLQRLNLAEIMEQVNELEFLGKNQDKEIIEHLNKAVQYITPEFDSQYQNIVRQAKAQTKEFVKKQLEADSEFQKKEGERLITLSIEERVKADQEFDEDLNKLSVELQADFKEDEIRQTLSEVEPKLQQLKNDLDVAESEEQKKEVLLKLESVLFEKHKLLQQKNLSLDKFQPSQVDTLLKFINDRNSRQAIQIEYFYKEHLDRKLHIENTVTQYSEVFEELKKDVELVMYFQYIKEYAKVLNNIPDDEVGFKFENMINFSHKGKNSDGKQEELVKFIVEQMMEQGIAFKDLSQTPFKYLQVLSQPNNALTEIQHFIKVYTDHQKFLVTLSQDEKNKDFIKKTEKYSSQYNDFVFSMKTIYENDQENFKHLKEFLCDDRSDMDTPRFFKDILDIKEMLRGFYNTIRVEQKNRKIQARTKKTAA</sequence>